<reference evidence="4 5" key="1">
    <citation type="submission" date="2023-12" db="EMBL/GenBank/DDBJ databases">
        <title>A high-quality genome assembly for Dillenia turbinata (Dilleniales).</title>
        <authorList>
            <person name="Chanderbali A."/>
        </authorList>
    </citation>
    <scope>NUCLEOTIDE SEQUENCE [LARGE SCALE GENOMIC DNA]</scope>
    <source>
        <strain evidence="4">LSX21</strain>
        <tissue evidence="4">Leaf</tissue>
    </source>
</reference>
<dbReference type="AlphaFoldDB" id="A0AAN8ZHG3"/>
<evidence type="ECO:0000256" key="1">
    <source>
        <dbReference type="ARBA" id="ARBA00022884"/>
    </source>
</evidence>
<dbReference type="PANTHER" id="PTHR11176">
    <property type="entry name" value="BOULE-RELATED"/>
    <property type="match status" value="1"/>
</dbReference>
<evidence type="ECO:0000259" key="3">
    <source>
        <dbReference type="PROSITE" id="PS50102"/>
    </source>
</evidence>
<comment type="caution">
    <text evidence="4">The sequence shown here is derived from an EMBL/GenBank/DDBJ whole genome shotgun (WGS) entry which is preliminary data.</text>
</comment>
<keyword evidence="1 2" id="KW-0694">RNA-binding</keyword>
<feature type="domain" description="RRM" evidence="3">
    <location>
        <begin position="9"/>
        <end position="62"/>
    </location>
</feature>
<dbReference type="SUPFAM" id="SSF54928">
    <property type="entry name" value="RNA-binding domain, RBD"/>
    <property type="match status" value="1"/>
</dbReference>
<name>A0AAN8ZHG3_9MAGN</name>
<evidence type="ECO:0000256" key="2">
    <source>
        <dbReference type="PROSITE-ProRule" id="PRU00176"/>
    </source>
</evidence>
<evidence type="ECO:0000313" key="4">
    <source>
        <dbReference type="EMBL" id="KAK6938146.1"/>
    </source>
</evidence>
<accession>A0AAN8ZHG3</accession>
<dbReference type="PANTHER" id="PTHR11176:SF23">
    <property type="entry name" value="RNA-BINDING (RRM_RBD_RNP MOTIFS) FAMILY PROTEIN"/>
    <property type="match status" value="1"/>
</dbReference>
<dbReference type="Proteomes" id="UP001370490">
    <property type="component" value="Unassembled WGS sequence"/>
</dbReference>
<gene>
    <name evidence="4" type="ORF">RJ641_031654</name>
</gene>
<organism evidence="4 5">
    <name type="scientific">Dillenia turbinata</name>
    <dbReference type="NCBI Taxonomy" id="194707"/>
    <lineage>
        <taxon>Eukaryota</taxon>
        <taxon>Viridiplantae</taxon>
        <taxon>Streptophyta</taxon>
        <taxon>Embryophyta</taxon>
        <taxon>Tracheophyta</taxon>
        <taxon>Spermatophyta</taxon>
        <taxon>Magnoliopsida</taxon>
        <taxon>eudicotyledons</taxon>
        <taxon>Gunneridae</taxon>
        <taxon>Pentapetalae</taxon>
        <taxon>Dilleniales</taxon>
        <taxon>Dilleniaceae</taxon>
        <taxon>Dillenia</taxon>
    </lineage>
</organism>
<protein>
    <submittedName>
        <fullName evidence="4">RNA recognition motif domain</fullName>
    </submittedName>
</protein>
<dbReference type="Pfam" id="PF00076">
    <property type="entry name" value="RRM_1"/>
    <property type="match status" value="1"/>
</dbReference>
<evidence type="ECO:0000313" key="5">
    <source>
        <dbReference type="Proteomes" id="UP001370490"/>
    </source>
</evidence>
<dbReference type="InterPro" id="IPR000504">
    <property type="entry name" value="RRM_dom"/>
</dbReference>
<dbReference type="PROSITE" id="PS50102">
    <property type="entry name" value="RRM"/>
    <property type="match status" value="1"/>
</dbReference>
<dbReference type="GO" id="GO:0003723">
    <property type="term" value="F:RNA binding"/>
    <property type="evidence" value="ECO:0007669"/>
    <property type="project" value="UniProtKB-UniRule"/>
</dbReference>
<dbReference type="EMBL" id="JBAMMX010000006">
    <property type="protein sequence ID" value="KAK6938146.1"/>
    <property type="molecule type" value="Genomic_DNA"/>
</dbReference>
<proteinExistence type="predicted"/>
<sequence length="129" mass="14459">MNSELCILITVWRHNFYKSVCWGIGWETPTEEMRRYFEQFGDILEAVIITDRTTGKSKGYGFESARRAFADPNPMIYGRRANWGGTGGSSAFQGSTCGGASSYGRVPTLLPPPPPHHFRSCIRLTVLCY</sequence>
<keyword evidence="5" id="KW-1185">Reference proteome</keyword>
<dbReference type="InterPro" id="IPR035979">
    <property type="entry name" value="RBD_domain_sf"/>
</dbReference>
<dbReference type="InterPro" id="IPR012677">
    <property type="entry name" value="Nucleotide-bd_a/b_plait_sf"/>
</dbReference>
<dbReference type="Gene3D" id="3.30.70.330">
    <property type="match status" value="1"/>
</dbReference>